<feature type="compositionally biased region" description="Basic and acidic residues" evidence="1">
    <location>
        <begin position="1"/>
        <end position="12"/>
    </location>
</feature>
<evidence type="ECO:0000313" key="3">
    <source>
        <dbReference type="WBParaSite" id="TMUE_0000000085.1"/>
    </source>
</evidence>
<keyword evidence="2" id="KW-1185">Reference proteome</keyword>
<name>A0A5S6PYM0_TRIMR</name>
<evidence type="ECO:0000256" key="1">
    <source>
        <dbReference type="SAM" id="MobiDB-lite"/>
    </source>
</evidence>
<dbReference type="AlphaFoldDB" id="A0A5S6PYM0"/>
<protein>
    <submittedName>
        <fullName evidence="3">Uncharacterized protein</fullName>
    </submittedName>
</protein>
<evidence type="ECO:0000313" key="2">
    <source>
        <dbReference type="Proteomes" id="UP000046395"/>
    </source>
</evidence>
<dbReference type="WBParaSite" id="TMUE_0000000085.1">
    <property type="protein sequence ID" value="TMUE_0000000085.1"/>
    <property type="gene ID" value="WBGene00296033"/>
</dbReference>
<organism evidence="2 3">
    <name type="scientific">Trichuris muris</name>
    <name type="common">Mouse whipworm</name>
    <dbReference type="NCBI Taxonomy" id="70415"/>
    <lineage>
        <taxon>Eukaryota</taxon>
        <taxon>Metazoa</taxon>
        <taxon>Ecdysozoa</taxon>
        <taxon>Nematoda</taxon>
        <taxon>Enoplea</taxon>
        <taxon>Dorylaimia</taxon>
        <taxon>Trichinellida</taxon>
        <taxon>Trichuridae</taxon>
        <taxon>Trichuris</taxon>
    </lineage>
</organism>
<proteinExistence type="predicted"/>
<feature type="region of interest" description="Disordered" evidence="1">
    <location>
        <begin position="1"/>
        <end position="20"/>
    </location>
</feature>
<reference evidence="3" key="1">
    <citation type="submission" date="2019-12" db="UniProtKB">
        <authorList>
            <consortium name="WormBaseParasite"/>
        </authorList>
    </citation>
    <scope>IDENTIFICATION</scope>
</reference>
<sequence>MCHCLSHRESGQRHSPKNNAKIERQLRATNGRKWPKVGDYCHANQAQFDLQTCANGPRPSAKSSRLTPVGKVYCEALANPADSPTRLLAMRLENEKCQHEDNGPAPLGRLENCITFPIGRSAATNASRAVHALLAALTKLRVVSSKLQYAREAMPSKVGHTKARLRKTN</sequence>
<accession>A0A5S6PYM0</accession>
<dbReference type="Proteomes" id="UP000046395">
    <property type="component" value="Unassembled WGS sequence"/>
</dbReference>